<feature type="signal peptide" evidence="1">
    <location>
        <begin position="1"/>
        <end position="19"/>
    </location>
</feature>
<keyword evidence="1" id="KW-0732">Signal</keyword>
<dbReference type="Proteomes" id="UP001158576">
    <property type="component" value="Chromosome 1"/>
</dbReference>
<evidence type="ECO:0000313" key="3">
    <source>
        <dbReference type="Proteomes" id="UP001158576"/>
    </source>
</evidence>
<feature type="chain" id="PRO_5046137433" evidence="1">
    <location>
        <begin position="20"/>
        <end position="198"/>
    </location>
</feature>
<evidence type="ECO:0000313" key="2">
    <source>
        <dbReference type="EMBL" id="CAG5103036.1"/>
    </source>
</evidence>
<organism evidence="2 3">
    <name type="scientific">Oikopleura dioica</name>
    <name type="common">Tunicate</name>
    <dbReference type="NCBI Taxonomy" id="34765"/>
    <lineage>
        <taxon>Eukaryota</taxon>
        <taxon>Metazoa</taxon>
        <taxon>Chordata</taxon>
        <taxon>Tunicata</taxon>
        <taxon>Appendicularia</taxon>
        <taxon>Copelata</taxon>
        <taxon>Oikopleuridae</taxon>
        <taxon>Oikopleura</taxon>
    </lineage>
</organism>
<protein>
    <submittedName>
        <fullName evidence="2">Oidioi.mRNA.OKI2018_I69.chr1.g583.t1.cds</fullName>
    </submittedName>
</protein>
<accession>A0ABN7SUJ4</accession>
<proteinExistence type="predicted"/>
<sequence>MKILPLILSISFAFDPSACFVNEQSFNRWSQNCINDAVLIFSTINPTQNNYMMARSVQKGLHDQFVKSGLLSYSFTCAVFNDPDEFEIIGEGWKVPITPDINGRPRAAACVKIAKESNSSIYKATRWTLMPNFDLCQFRENASTCKKHMEKGLEQACSCGNTAALIMRRGSSTFGTQYFLQYRSRRWDIAAFCTGINC</sequence>
<reference evidence="2 3" key="1">
    <citation type="submission" date="2021-04" db="EMBL/GenBank/DDBJ databases">
        <authorList>
            <person name="Bliznina A."/>
        </authorList>
    </citation>
    <scope>NUCLEOTIDE SEQUENCE [LARGE SCALE GENOMIC DNA]</scope>
</reference>
<dbReference type="EMBL" id="OU015566">
    <property type="protein sequence ID" value="CAG5103036.1"/>
    <property type="molecule type" value="Genomic_DNA"/>
</dbReference>
<name>A0ABN7SUJ4_OIKDI</name>
<evidence type="ECO:0000256" key="1">
    <source>
        <dbReference type="SAM" id="SignalP"/>
    </source>
</evidence>
<gene>
    <name evidence="2" type="ORF">OKIOD_LOCUS9348</name>
</gene>
<keyword evidence="3" id="KW-1185">Reference proteome</keyword>